<comment type="caution">
    <text evidence="2">The sequence shown here is derived from an EMBL/GenBank/DDBJ whole genome shotgun (WGS) entry which is preliminary data.</text>
</comment>
<sequence length="69" mass="8084">MGCWQERKGKRKKEREARKMVDKVRRAPQQTPTRSSVLTEACPPKFPMVPSEAISQSSFRCRQASQEFW</sequence>
<dbReference type="Proteomes" id="UP001530400">
    <property type="component" value="Unassembled WGS sequence"/>
</dbReference>
<feature type="region of interest" description="Disordered" evidence="1">
    <location>
        <begin position="1"/>
        <end position="43"/>
    </location>
</feature>
<gene>
    <name evidence="2" type="ORF">ACHAWO_003145</name>
</gene>
<organism evidence="2 3">
    <name type="scientific">Cyclotella atomus</name>
    <dbReference type="NCBI Taxonomy" id="382360"/>
    <lineage>
        <taxon>Eukaryota</taxon>
        <taxon>Sar</taxon>
        <taxon>Stramenopiles</taxon>
        <taxon>Ochrophyta</taxon>
        <taxon>Bacillariophyta</taxon>
        <taxon>Coscinodiscophyceae</taxon>
        <taxon>Thalassiosirophycidae</taxon>
        <taxon>Stephanodiscales</taxon>
        <taxon>Stephanodiscaceae</taxon>
        <taxon>Cyclotella</taxon>
    </lineage>
</organism>
<feature type="compositionally biased region" description="Polar residues" evidence="1">
    <location>
        <begin position="28"/>
        <end position="38"/>
    </location>
</feature>
<dbReference type="AlphaFoldDB" id="A0ABD3MUY7"/>
<evidence type="ECO:0000313" key="2">
    <source>
        <dbReference type="EMBL" id="KAL3767748.1"/>
    </source>
</evidence>
<feature type="compositionally biased region" description="Basic and acidic residues" evidence="1">
    <location>
        <begin position="14"/>
        <end position="25"/>
    </location>
</feature>
<accession>A0ABD3MUY7</accession>
<name>A0ABD3MUY7_9STRA</name>
<evidence type="ECO:0000256" key="1">
    <source>
        <dbReference type="SAM" id="MobiDB-lite"/>
    </source>
</evidence>
<reference evidence="2 3" key="1">
    <citation type="submission" date="2024-10" db="EMBL/GenBank/DDBJ databases">
        <title>Updated reference genomes for cyclostephanoid diatoms.</title>
        <authorList>
            <person name="Roberts W.R."/>
            <person name="Alverson A.J."/>
        </authorList>
    </citation>
    <scope>NUCLEOTIDE SEQUENCE [LARGE SCALE GENOMIC DNA]</scope>
    <source>
        <strain evidence="2 3">AJA010-31</strain>
    </source>
</reference>
<proteinExistence type="predicted"/>
<evidence type="ECO:0000313" key="3">
    <source>
        <dbReference type="Proteomes" id="UP001530400"/>
    </source>
</evidence>
<protein>
    <submittedName>
        <fullName evidence="2">Uncharacterized protein</fullName>
    </submittedName>
</protein>
<dbReference type="EMBL" id="JALLPJ020001359">
    <property type="protein sequence ID" value="KAL3767748.1"/>
    <property type="molecule type" value="Genomic_DNA"/>
</dbReference>
<keyword evidence="3" id="KW-1185">Reference proteome</keyword>